<name>A0A319EJP1_ASPSB</name>
<dbReference type="VEuPathDB" id="FungiDB:BO78DRAFT_9830"/>
<reference evidence="1 2" key="1">
    <citation type="submission" date="2018-02" db="EMBL/GenBank/DDBJ databases">
        <title>The genomes of Aspergillus section Nigri reveals drivers in fungal speciation.</title>
        <authorList>
            <consortium name="DOE Joint Genome Institute"/>
            <person name="Vesth T.C."/>
            <person name="Nybo J."/>
            <person name="Theobald S."/>
            <person name="Brandl J."/>
            <person name="Frisvad J.C."/>
            <person name="Nielsen K.F."/>
            <person name="Lyhne E.K."/>
            <person name="Kogle M.E."/>
            <person name="Kuo A."/>
            <person name="Riley R."/>
            <person name="Clum A."/>
            <person name="Nolan M."/>
            <person name="Lipzen A."/>
            <person name="Salamov A."/>
            <person name="Henrissat B."/>
            <person name="Wiebenga A."/>
            <person name="De vries R.P."/>
            <person name="Grigoriev I.V."/>
            <person name="Mortensen U.H."/>
            <person name="Andersen M.R."/>
            <person name="Baker S.E."/>
        </authorList>
    </citation>
    <scope>NUCLEOTIDE SEQUENCE [LARGE SCALE GENOMIC DNA]</scope>
    <source>
        <strain evidence="1 2">CBS 121057</strain>
    </source>
</reference>
<dbReference type="EMBL" id="KZ826324">
    <property type="protein sequence ID" value="PYI09900.1"/>
    <property type="molecule type" value="Genomic_DNA"/>
</dbReference>
<organism evidence="1 2">
    <name type="scientific">Aspergillus sclerotiicarbonarius (strain CBS 121057 / IBT 28362)</name>
    <dbReference type="NCBI Taxonomy" id="1448318"/>
    <lineage>
        <taxon>Eukaryota</taxon>
        <taxon>Fungi</taxon>
        <taxon>Dikarya</taxon>
        <taxon>Ascomycota</taxon>
        <taxon>Pezizomycotina</taxon>
        <taxon>Eurotiomycetes</taxon>
        <taxon>Eurotiomycetidae</taxon>
        <taxon>Eurotiales</taxon>
        <taxon>Aspergillaceae</taxon>
        <taxon>Aspergillus</taxon>
        <taxon>Aspergillus subgen. Circumdati</taxon>
    </lineage>
</organism>
<evidence type="ECO:0000313" key="1">
    <source>
        <dbReference type="EMBL" id="PYI09900.1"/>
    </source>
</evidence>
<proteinExistence type="predicted"/>
<sequence length="138" mass="15654">MNEVRPGLRGTNTETSQKTREKLVGMAEKVSRVRVTVGVMLRSSDLIAAAPDAKPDWEFSLPNSNILSGRQVTSTGRPKGPWGTWFQCVNGFQLIVAFLLRRFSPPRRSCPLRCWRRLSWCRFFQDSSALDHGPMLVF</sequence>
<dbReference type="Proteomes" id="UP000248423">
    <property type="component" value="Unassembled WGS sequence"/>
</dbReference>
<dbReference type="AlphaFoldDB" id="A0A319EJP1"/>
<protein>
    <submittedName>
        <fullName evidence="1">Uncharacterized protein</fullName>
    </submittedName>
</protein>
<accession>A0A319EJP1</accession>
<keyword evidence="2" id="KW-1185">Reference proteome</keyword>
<gene>
    <name evidence="1" type="ORF">BO78DRAFT_9830</name>
</gene>
<evidence type="ECO:0000313" key="2">
    <source>
        <dbReference type="Proteomes" id="UP000248423"/>
    </source>
</evidence>
<dbReference type="OrthoDB" id="10431190at2759"/>